<evidence type="ECO:0000256" key="1">
    <source>
        <dbReference type="ARBA" id="ARBA00000237"/>
    </source>
</evidence>
<evidence type="ECO:0000256" key="4">
    <source>
        <dbReference type="ARBA" id="ARBA00022801"/>
    </source>
</evidence>
<evidence type="ECO:0000256" key="5">
    <source>
        <dbReference type="ARBA" id="ARBA00022821"/>
    </source>
</evidence>
<dbReference type="PANTHER" id="PTHR33453">
    <property type="match status" value="1"/>
</dbReference>
<evidence type="ECO:0000256" key="2">
    <source>
        <dbReference type="ARBA" id="ARBA00008544"/>
    </source>
</evidence>
<evidence type="ECO:0000313" key="8">
    <source>
        <dbReference type="Proteomes" id="UP000325945"/>
    </source>
</evidence>
<dbReference type="GO" id="GO:0030598">
    <property type="term" value="F:rRNA N-glycosylase activity"/>
    <property type="evidence" value="ECO:0007669"/>
    <property type="project" value="UniProtKB-EC"/>
</dbReference>
<dbReference type="Pfam" id="PF00161">
    <property type="entry name" value="RIP"/>
    <property type="match status" value="1"/>
</dbReference>
<organism evidence="7 8">
    <name type="scientific">Aspergillus sergii</name>
    <dbReference type="NCBI Taxonomy" id="1034303"/>
    <lineage>
        <taxon>Eukaryota</taxon>
        <taxon>Fungi</taxon>
        <taxon>Dikarya</taxon>
        <taxon>Ascomycota</taxon>
        <taxon>Pezizomycotina</taxon>
        <taxon>Eurotiomycetes</taxon>
        <taxon>Eurotiomycetidae</taxon>
        <taxon>Eurotiales</taxon>
        <taxon>Aspergillaceae</taxon>
        <taxon>Aspergillus</taxon>
        <taxon>Aspergillus subgen. Circumdati</taxon>
    </lineage>
</organism>
<keyword evidence="4" id="KW-0378">Hydrolase</keyword>
<dbReference type="Gene3D" id="3.40.420.10">
    <property type="entry name" value="Ricin (A subunit), domain 1"/>
    <property type="match status" value="1"/>
</dbReference>
<comment type="catalytic activity">
    <reaction evidence="1">
        <text>Endohydrolysis of the N-glycosidic bond at one specific adenosine on the 28S rRNA.</text>
        <dbReference type="EC" id="3.2.2.22"/>
    </reaction>
</comment>
<dbReference type="EC" id="3.2.2.22" evidence="3"/>
<dbReference type="SUPFAM" id="SSF56371">
    <property type="entry name" value="Ribosome inactivating proteins (RIP)"/>
    <property type="match status" value="1"/>
</dbReference>
<dbReference type="GO" id="GO:0006952">
    <property type="term" value="P:defense response"/>
    <property type="evidence" value="ECO:0007669"/>
    <property type="project" value="UniProtKB-KW"/>
</dbReference>
<protein>
    <recommendedName>
        <fullName evidence="3">rRNA N-glycosylase</fullName>
        <ecNumber evidence="3">3.2.2.22</ecNumber>
    </recommendedName>
    <alternativeName>
        <fullName evidence="6">rRNA N-glycosidase</fullName>
    </alternativeName>
</protein>
<name>A0A5N6XKJ9_9EURO</name>
<keyword evidence="5" id="KW-0611">Plant defense</keyword>
<sequence>MVVEFTKTFNVESYPKDYKSFIESLRHQARDASSLRLRFRRDSLYLIAYQKEGENEQWNEFKGEFQVVPGSKVLRFDGGYDTLTNLAKRRDEIKLGRENLKGAVHTLAKNPESDKEKAHALLIIIQMTSESMRFKEICNKGCATSRSRSVFEIENTNYRPGS</sequence>
<reference evidence="8" key="1">
    <citation type="submission" date="2019-04" db="EMBL/GenBank/DDBJ databases">
        <title>Friends and foes A comparative genomics studyof 23 Aspergillus species from section Flavi.</title>
        <authorList>
            <consortium name="DOE Joint Genome Institute"/>
            <person name="Kjaerbolling I."/>
            <person name="Vesth T."/>
            <person name="Frisvad J.C."/>
            <person name="Nybo J.L."/>
            <person name="Theobald S."/>
            <person name="Kildgaard S."/>
            <person name="Isbrandt T."/>
            <person name="Kuo A."/>
            <person name="Sato A."/>
            <person name="Lyhne E.K."/>
            <person name="Kogle M.E."/>
            <person name="Wiebenga A."/>
            <person name="Kun R.S."/>
            <person name="Lubbers R.J."/>
            <person name="Makela M.R."/>
            <person name="Barry K."/>
            <person name="Chovatia M."/>
            <person name="Clum A."/>
            <person name="Daum C."/>
            <person name="Haridas S."/>
            <person name="He G."/>
            <person name="LaButti K."/>
            <person name="Lipzen A."/>
            <person name="Mondo S."/>
            <person name="Riley R."/>
            <person name="Salamov A."/>
            <person name="Simmons B.A."/>
            <person name="Magnuson J.K."/>
            <person name="Henrissat B."/>
            <person name="Mortensen U.H."/>
            <person name="Larsen T.O."/>
            <person name="Devries R.P."/>
            <person name="Grigoriev I.V."/>
            <person name="Machida M."/>
            <person name="Baker S.E."/>
            <person name="Andersen M.R."/>
        </authorList>
    </citation>
    <scope>NUCLEOTIDE SEQUENCE [LARGE SCALE GENOMIC DNA]</scope>
    <source>
        <strain evidence="8">CBS 130017</strain>
    </source>
</reference>
<dbReference type="AlphaFoldDB" id="A0A5N6XKJ9"/>
<gene>
    <name evidence="7" type="ORF">BDV39DRAFT_199158</name>
</gene>
<evidence type="ECO:0000256" key="3">
    <source>
        <dbReference type="ARBA" id="ARBA00012001"/>
    </source>
</evidence>
<evidence type="ECO:0000256" key="6">
    <source>
        <dbReference type="ARBA" id="ARBA00030788"/>
    </source>
</evidence>
<dbReference type="InterPro" id="IPR016138">
    <property type="entry name" value="Ribosome_inactivat_prot_sub1"/>
</dbReference>
<dbReference type="PANTHER" id="PTHR33453:SF9">
    <property type="entry name" value="ALBUMIN B-32"/>
    <property type="match status" value="1"/>
</dbReference>
<dbReference type="Proteomes" id="UP000325945">
    <property type="component" value="Unassembled WGS sequence"/>
</dbReference>
<keyword evidence="8" id="KW-1185">Reference proteome</keyword>
<comment type="similarity">
    <text evidence="2">Belongs to the ribosome-inactivating protein family. Type 1 RIP subfamily.</text>
</comment>
<dbReference type="InterPro" id="IPR036041">
    <property type="entry name" value="Ribosome-inact_prot_sf"/>
</dbReference>
<proteinExistence type="inferred from homology"/>
<dbReference type="GO" id="GO:0017148">
    <property type="term" value="P:negative regulation of translation"/>
    <property type="evidence" value="ECO:0007669"/>
    <property type="project" value="InterPro"/>
</dbReference>
<dbReference type="EMBL" id="ML741762">
    <property type="protein sequence ID" value="KAE8333432.1"/>
    <property type="molecule type" value="Genomic_DNA"/>
</dbReference>
<evidence type="ECO:0000313" key="7">
    <source>
        <dbReference type="EMBL" id="KAE8333432.1"/>
    </source>
</evidence>
<accession>A0A5N6XKJ9</accession>
<dbReference type="InterPro" id="IPR001574">
    <property type="entry name" value="Ribosome_inactivat_prot"/>
</dbReference>